<dbReference type="PANTHER" id="PTHR30572:SF4">
    <property type="entry name" value="ABC TRANSPORTER PERMEASE YTRF"/>
    <property type="match status" value="1"/>
</dbReference>
<evidence type="ECO:0000256" key="2">
    <source>
        <dbReference type="ARBA" id="ARBA00022475"/>
    </source>
</evidence>
<dbReference type="PANTHER" id="PTHR30572">
    <property type="entry name" value="MEMBRANE COMPONENT OF TRANSPORTER-RELATED"/>
    <property type="match status" value="1"/>
</dbReference>
<evidence type="ECO:0000259" key="9">
    <source>
        <dbReference type="Pfam" id="PF12704"/>
    </source>
</evidence>
<dbReference type="RefSeq" id="WP_071453992.1">
    <property type="nucleotide sequence ID" value="NZ_CP017675.1"/>
</dbReference>
<dbReference type="InterPro" id="IPR025857">
    <property type="entry name" value="MacB_PCD"/>
</dbReference>
<keyword evidence="5 7" id="KW-0472">Membrane</keyword>
<dbReference type="InterPro" id="IPR003838">
    <property type="entry name" value="ABC3_permease_C"/>
</dbReference>
<evidence type="ECO:0000256" key="6">
    <source>
        <dbReference type="ARBA" id="ARBA00038076"/>
    </source>
</evidence>
<keyword evidence="11" id="KW-1185">Reference proteome</keyword>
<dbReference type="GO" id="GO:0005886">
    <property type="term" value="C:plasma membrane"/>
    <property type="evidence" value="ECO:0007669"/>
    <property type="project" value="UniProtKB-SubCell"/>
</dbReference>
<dbReference type="EMBL" id="CP017675">
    <property type="protein sequence ID" value="APB33402.1"/>
    <property type="molecule type" value="Genomic_DNA"/>
</dbReference>
<dbReference type="KEGG" id="glt:GlitD10_1082"/>
<feature type="domain" description="ABC3 transporter permease C-terminal" evidence="8">
    <location>
        <begin position="298"/>
        <end position="411"/>
    </location>
</feature>
<dbReference type="Pfam" id="PF12704">
    <property type="entry name" value="MacB_PCD"/>
    <property type="match status" value="1"/>
</dbReference>
<dbReference type="AlphaFoldDB" id="A0A1J0ABU5"/>
<evidence type="ECO:0000259" key="8">
    <source>
        <dbReference type="Pfam" id="PF02687"/>
    </source>
</evidence>
<evidence type="ECO:0000256" key="4">
    <source>
        <dbReference type="ARBA" id="ARBA00022989"/>
    </source>
</evidence>
<dbReference type="STRING" id="1188229.GlitD10_1082"/>
<sequence>MGKHQRSTGAGWGAILGMAWTALNSHRLRTVLTMLGVVIGIASVMVVTAVGQGVQAATARQIQNLGTNLLQIQAGSPRVRGISQGAGNAATLTLQDAQAVATQAPSVQQVAPYLTRQRQVTHGSQNTLTLINGVDGNFWEVRQFQVATGRVFTPMELDTAQSLVVLGATVARDLFGNDSPLGQRVRIQGALYEVIGVMAVKGNTGGFDQDDQVFIPLKNMAGRIVGQNALQGVALSGFWVQVPNAEEMEAAQFQITNLLRIRHQIYPPQPDDFRINNQSDIISAFTAITGLLTVMVGAIAAISLVVGGIGIANIMLVSVVERTREIGIRKAVGATGTAILQQFLAEAVLVSLAGGGIGLALGLGMAWTAAQMLQIPLVLVPWAMVAALVLSAGVGLVAGVVPAQHAARLDPIVALRSE</sequence>
<dbReference type="GO" id="GO:0022857">
    <property type="term" value="F:transmembrane transporter activity"/>
    <property type="evidence" value="ECO:0007669"/>
    <property type="project" value="TreeGrafter"/>
</dbReference>
<dbReference type="Pfam" id="PF02687">
    <property type="entry name" value="FtsX"/>
    <property type="match status" value="1"/>
</dbReference>
<accession>A0A1J0ABU5</accession>
<keyword evidence="3 7" id="KW-0812">Transmembrane</keyword>
<dbReference type="Proteomes" id="UP000180235">
    <property type="component" value="Chromosome"/>
</dbReference>
<proteinExistence type="inferred from homology"/>
<keyword evidence="4 7" id="KW-1133">Transmembrane helix</keyword>
<evidence type="ECO:0000256" key="3">
    <source>
        <dbReference type="ARBA" id="ARBA00022692"/>
    </source>
</evidence>
<feature type="transmembrane region" description="Helical" evidence="7">
    <location>
        <begin position="287"/>
        <end position="320"/>
    </location>
</feature>
<evidence type="ECO:0000313" key="11">
    <source>
        <dbReference type="Proteomes" id="UP000180235"/>
    </source>
</evidence>
<feature type="transmembrane region" description="Helical" evidence="7">
    <location>
        <begin position="347"/>
        <end position="367"/>
    </location>
</feature>
<evidence type="ECO:0000256" key="5">
    <source>
        <dbReference type="ARBA" id="ARBA00023136"/>
    </source>
</evidence>
<keyword evidence="2" id="KW-1003">Cell membrane</keyword>
<dbReference type="InterPro" id="IPR050250">
    <property type="entry name" value="Macrolide_Exporter_MacB"/>
</dbReference>
<feature type="transmembrane region" description="Helical" evidence="7">
    <location>
        <begin position="31"/>
        <end position="51"/>
    </location>
</feature>
<evidence type="ECO:0000256" key="1">
    <source>
        <dbReference type="ARBA" id="ARBA00004651"/>
    </source>
</evidence>
<comment type="similarity">
    <text evidence="6">Belongs to the ABC-4 integral membrane protein family.</text>
</comment>
<gene>
    <name evidence="10" type="ORF">GlitD10_1082</name>
</gene>
<feature type="transmembrane region" description="Helical" evidence="7">
    <location>
        <begin position="379"/>
        <end position="401"/>
    </location>
</feature>
<evidence type="ECO:0000313" key="10">
    <source>
        <dbReference type="EMBL" id="APB33402.1"/>
    </source>
</evidence>
<name>A0A1J0ABU5_9CYAN</name>
<feature type="domain" description="MacB-like periplasmic core" evidence="9">
    <location>
        <begin position="30"/>
        <end position="257"/>
    </location>
</feature>
<comment type="subcellular location">
    <subcellularLocation>
        <location evidence="1">Cell membrane</location>
        <topology evidence="1">Multi-pass membrane protein</topology>
    </subcellularLocation>
</comment>
<protein>
    <submittedName>
        <fullName evidence="10">ABC-type antimicrobial peptide transport system, permease component</fullName>
    </submittedName>
</protein>
<reference evidence="10 11" key="1">
    <citation type="submission" date="2016-10" db="EMBL/GenBank/DDBJ databases">
        <title>Description of Gloeomargarita lithophora gen. nov., sp. nov., a thylakoid-bearing basal-branching cyanobacterium with intracellular carbonates, and proposal for Gloeomargaritales ord. nov.</title>
        <authorList>
            <person name="Moreira D."/>
            <person name="Tavera R."/>
            <person name="Benzerara K."/>
            <person name="Skouri-Panet F."/>
            <person name="Couradeau E."/>
            <person name="Gerard E."/>
            <person name="Loussert C."/>
            <person name="Novelo E."/>
            <person name="Zivanovic Y."/>
            <person name="Lopez-Garcia P."/>
        </authorList>
    </citation>
    <scope>NUCLEOTIDE SEQUENCE [LARGE SCALE GENOMIC DNA]</scope>
    <source>
        <strain evidence="10 11">D10</strain>
    </source>
</reference>
<evidence type="ECO:0000256" key="7">
    <source>
        <dbReference type="SAM" id="Phobius"/>
    </source>
</evidence>
<organism evidence="10 11">
    <name type="scientific">Gloeomargarita lithophora Alchichica-D10</name>
    <dbReference type="NCBI Taxonomy" id="1188229"/>
    <lineage>
        <taxon>Bacteria</taxon>
        <taxon>Bacillati</taxon>
        <taxon>Cyanobacteriota</taxon>
        <taxon>Cyanophyceae</taxon>
        <taxon>Gloeomargaritales</taxon>
        <taxon>Gloeomargaritaceae</taxon>
        <taxon>Gloeomargarita</taxon>
    </lineage>
</organism>